<feature type="signal peptide" evidence="1">
    <location>
        <begin position="1"/>
        <end position="19"/>
    </location>
</feature>
<dbReference type="AlphaFoldDB" id="A0A0K0EAV8"/>
<evidence type="ECO:0000256" key="1">
    <source>
        <dbReference type="SAM" id="SignalP"/>
    </source>
</evidence>
<keyword evidence="2" id="KW-1185">Reference proteome</keyword>
<organism evidence="3">
    <name type="scientific">Strongyloides stercoralis</name>
    <name type="common">Threadworm</name>
    <dbReference type="NCBI Taxonomy" id="6248"/>
    <lineage>
        <taxon>Eukaryota</taxon>
        <taxon>Metazoa</taxon>
        <taxon>Ecdysozoa</taxon>
        <taxon>Nematoda</taxon>
        <taxon>Chromadorea</taxon>
        <taxon>Rhabditida</taxon>
        <taxon>Tylenchina</taxon>
        <taxon>Panagrolaimomorpha</taxon>
        <taxon>Strongyloidoidea</taxon>
        <taxon>Strongyloididae</taxon>
        <taxon>Strongyloides</taxon>
    </lineage>
</organism>
<dbReference type="WBParaSite" id="TCONS_00005116.p1">
    <property type="protein sequence ID" value="TCONS_00005116.p1"/>
    <property type="gene ID" value="XLOC_003449"/>
</dbReference>
<feature type="chain" id="PRO_5005327743" evidence="1">
    <location>
        <begin position="20"/>
        <end position="123"/>
    </location>
</feature>
<protein>
    <submittedName>
        <fullName evidence="3 4">Uncharacterized protein</fullName>
    </submittedName>
</protein>
<name>A0A0K0EAV8_STRER</name>
<evidence type="ECO:0000313" key="3">
    <source>
        <dbReference type="WBParaSite" id="SSTP_0000663300.1"/>
    </source>
</evidence>
<keyword evidence="1" id="KW-0732">Signal</keyword>
<reference evidence="3" key="1">
    <citation type="submission" date="2015-08" db="UniProtKB">
        <authorList>
            <consortium name="WormBaseParasite"/>
        </authorList>
    </citation>
    <scope>IDENTIFICATION</scope>
</reference>
<accession>A0A0K0EAV8</accession>
<proteinExistence type="predicted"/>
<sequence>MIFKDIFILSFIFISYIATLRNDNINITLPDYLTMNYIPKYGQKSNLKSNFANNEKLKIINQNKKDIVSIPEYYYNKIELPQKTLLEETKELLEVEKESLTNVLSMFKDVLLCDGKGWCNDKW</sequence>
<evidence type="ECO:0000313" key="4">
    <source>
        <dbReference type="WBParaSite" id="TCONS_00005116.p1"/>
    </source>
</evidence>
<dbReference type="WBParaSite" id="SSTP_0000663300.1">
    <property type="protein sequence ID" value="SSTP_0000663300.1"/>
    <property type="gene ID" value="SSTP_0000663300"/>
</dbReference>
<evidence type="ECO:0000313" key="2">
    <source>
        <dbReference type="Proteomes" id="UP000035681"/>
    </source>
</evidence>
<dbReference type="Proteomes" id="UP000035681">
    <property type="component" value="Unplaced"/>
</dbReference>